<name>A0A5C6MVG0_9TELE</name>
<dbReference type="EMBL" id="RHFK02000020">
    <property type="protein sequence ID" value="TWW57357.1"/>
    <property type="molecule type" value="Genomic_DNA"/>
</dbReference>
<feature type="domain" description="PH" evidence="1">
    <location>
        <begin position="105"/>
        <end position="160"/>
    </location>
</feature>
<keyword evidence="3" id="KW-1185">Reference proteome</keyword>
<protein>
    <submittedName>
        <fullName evidence="2">Kinesin-like protein KIF1A</fullName>
    </submittedName>
</protein>
<evidence type="ECO:0000313" key="3">
    <source>
        <dbReference type="Proteomes" id="UP000324091"/>
    </source>
</evidence>
<dbReference type="AlphaFoldDB" id="A0A5C6MVG0"/>
<sequence length="206" mass="24016">MPDAGSPDMQRRCRQVLDSSVVSVHGEEILADWRPHTNNLIWSHWWELEKLSYLQDVNTNKYSTFIVPSLDTLQEAEAKSMTEISPCTTRFVPDIQEIRVSPMISKKGYIHVLEPHTNRWVKRYIVVRRPHAYFYNTEQDSVERALINLSSAQVEYSEDQQAMLKVKVIIKINWMDEDEPLKARQNLQHLLNIIPCVLSYVHVVAS</sequence>
<evidence type="ECO:0000313" key="2">
    <source>
        <dbReference type="EMBL" id="TWW57357.1"/>
    </source>
</evidence>
<dbReference type="InterPro" id="IPR011993">
    <property type="entry name" value="PH-like_dom_sf"/>
</dbReference>
<organism evidence="2 3">
    <name type="scientific">Takifugu flavidus</name>
    <name type="common">sansaifugu</name>
    <dbReference type="NCBI Taxonomy" id="433684"/>
    <lineage>
        <taxon>Eukaryota</taxon>
        <taxon>Metazoa</taxon>
        <taxon>Chordata</taxon>
        <taxon>Craniata</taxon>
        <taxon>Vertebrata</taxon>
        <taxon>Euteleostomi</taxon>
        <taxon>Actinopterygii</taxon>
        <taxon>Neopterygii</taxon>
        <taxon>Teleostei</taxon>
        <taxon>Neoteleostei</taxon>
        <taxon>Acanthomorphata</taxon>
        <taxon>Eupercaria</taxon>
        <taxon>Tetraodontiformes</taxon>
        <taxon>Tetradontoidea</taxon>
        <taxon>Tetraodontidae</taxon>
        <taxon>Takifugu</taxon>
    </lineage>
</organism>
<dbReference type="Pfam" id="PF00169">
    <property type="entry name" value="PH"/>
    <property type="match status" value="1"/>
</dbReference>
<dbReference type="Gene3D" id="2.30.29.30">
    <property type="entry name" value="Pleckstrin-homology domain (PH domain)/Phosphotyrosine-binding domain (PTB)"/>
    <property type="match status" value="1"/>
</dbReference>
<proteinExistence type="predicted"/>
<evidence type="ECO:0000259" key="1">
    <source>
        <dbReference type="Pfam" id="PF00169"/>
    </source>
</evidence>
<dbReference type="InterPro" id="IPR001849">
    <property type="entry name" value="PH_domain"/>
</dbReference>
<dbReference type="Proteomes" id="UP000324091">
    <property type="component" value="Chromosome 7"/>
</dbReference>
<accession>A0A5C6MVG0</accession>
<gene>
    <name evidence="2" type="ORF">D4764_07G0000760</name>
</gene>
<dbReference type="SUPFAM" id="SSF50729">
    <property type="entry name" value="PH domain-like"/>
    <property type="match status" value="1"/>
</dbReference>
<reference evidence="2 3" key="1">
    <citation type="submission" date="2019-04" db="EMBL/GenBank/DDBJ databases">
        <title>Chromosome genome assembly for Takifugu flavidus.</title>
        <authorList>
            <person name="Xiao S."/>
        </authorList>
    </citation>
    <scope>NUCLEOTIDE SEQUENCE [LARGE SCALE GENOMIC DNA]</scope>
    <source>
        <strain evidence="2">HTHZ2018</strain>
        <tissue evidence="2">Muscle</tissue>
    </source>
</reference>
<comment type="caution">
    <text evidence="2">The sequence shown here is derived from an EMBL/GenBank/DDBJ whole genome shotgun (WGS) entry which is preliminary data.</text>
</comment>